<protein>
    <recommendedName>
        <fullName evidence="6">Tetratricopeptide repeat protein</fullName>
    </recommendedName>
</protein>
<evidence type="ECO:0000256" key="2">
    <source>
        <dbReference type="ARBA" id="ARBA00022803"/>
    </source>
</evidence>
<evidence type="ECO:0000313" key="4">
    <source>
        <dbReference type="EMBL" id="RHK51250.1"/>
    </source>
</evidence>
<name>A0A415GN73_9BACT</name>
<dbReference type="Gene3D" id="1.25.40.10">
    <property type="entry name" value="Tetratricopeptide repeat domain"/>
    <property type="match status" value="3"/>
</dbReference>
<sequence>MRYKILTIAILFSAVLTSTAQNTQNRAHLSRKYTPAKEGLPAYYEQQARALFKSGKWAEGRKMVEEGYDRYGSLSAYNELLGTYWYHFKDYDKARFYFIRSIKDDNGNLQSKTMLMRLEELTKHYSTAIVYCNELLEAAPYDFTLWKKKIELYRLDGNTVEATRLLQRLAEIYPDRVEVKKEIAWDYDQRYRKLVKTNNLVGQEEALRKLIEISPRNAEYQMALCNLLLKTGRLEQAADLAGHAATQVKHPLPFVEKKASILGDMTRYSEALSYISMSERTLSGVQGAQINQLKTKLEEERARYAAQNDPYTAYARLYEKNHSEEALTYLLNTSMSRGYLDDALMYIREARRRRGDTQNLLFREYTVQRRLGNKRAAIVLLERIHTMYPSNQEVSEELCAIRLEEVRRQMDLNKYEEVIPMLEKLQTFSVDQETKTAIERRLLTCYIQTGKRQKALNQLEKSYSDPAKRAAMYEEIVTPYIKQLMAEGRLRQAEAEIIKVLNNENPSSDILRMGITTALLLKKNNDAVTLVEWGRKRYPTDPFFVLKEAQLKAGVGDYEAALQRLRPMVDEYIGDSVVVGAYAGCCEAFAVKYMEEKRYDEAMQLIDEAMVYYPNNKQLILAKATIYEKQKEWKKAIEQYQLYHPSPYELGEYNNRMTMLRRRAMYNAVVIDYQRARPAKEDNISSKAFLSYSRYAKRNAYTVGVGYAGRDGATKVADGGDEGGSGVQLSGEWEHEWADKLSTTAIVSWANKFFPKIRAELNGTYLLPYELTAKGSLSYRLIGGDKNTSLLSLGVGATKPINIFEVGADLRTFIMLGEKSASFDGHFFVNGSVIAKCYPIEGSKTNLFLTGSVGNAPEVSLIDNSMPIRFSQLNTMLGLGGVYSLNATLDFGLSGQWYTMSVKSDDATGVNNSKNYLYLNANVTIHF</sequence>
<keyword evidence="5" id="KW-1185">Reference proteome</keyword>
<accession>A0A415GN73</accession>
<evidence type="ECO:0000313" key="5">
    <source>
        <dbReference type="Proteomes" id="UP000286598"/>
    </source>
</evidence>
<feature type="chain" id="PRO_5019527685" description="Tetratricopeptide repeat protein" evidence="3">
    <location>
        <begin position="21"/>
        <end position="927"/>
    </location>
</feature>
<dbReference type="Pfam" id="PF13432">
    <property type="entry name" value="TPR_16"/>
    <property type="match status" value="1"/>
</dbReference>
<dbReference type="Proteomes" id="UP000286598">
    <property type="component" value="Unassembled WGS sequence"/>
</dbReference>
<dbReference type="AlphaFoldDB" id="A0A415GN73"/>
<comment type="caution">
    <text evidence="4">The sequence shown here is derived from an EMBL/GenBank/DDBJ whole genome shotgun (WGS) entry which is preliminary data.</text>
</comment>
<organism evidence="4 5">
    <name type="scientific">Leyella stercorea</name>
    <dbReference type="NCBI Taxonomy" id="363265"/>
    <lineage>
        <taxon>Bacteria</taxon>
        <taxon>Pseudomonadati</taxon>
        <taxon>Bacteroidota</taxon>
        <taxon>Bacteroidia</taxon>
        <taxon>Bacteroidales</taxon>
        <taxon>Prevotellaceae</taxon>
        <taxon>Leyella</taxon>
    </lineage>
</organism>
<dbReference type="EMBL" id="QRNO01000018">
    <property type="protein sequence ID" value="RHK51250.1"/>
    <property type="molecule type" value="Genomic_DNA"/>
</dbReference>
<keyword evidence="1" id="KW-0677">Repeat</keyword>
<dbReference type="PANTHER" id="PTHR44943:SF4">
    <property type="entry name" value="TPR REPEAT-CONTAINING PROTEIN MJ0798"/>
    <property type="match status" value="1"/>
</dbReference>
<dbReference type="InterPro" id="IPR051685">
    <property type="entry name" value="Ycf3/AcsC/BcsC/TPR_MFPF"/>
</dbReference>
<feature type="signal peptide" evidence="3">
    <location>
        <begin position="1"/>
        <end position="20"/>
    </location>
</feature>
<dbReference type="PANTHER" id="PTHR44943">
    <property type="entry name" value="CELLULOSE SYNTHASE OPERON PROTEIN C"/>
    <property type="match status" value="1"/>
</dbReference>
<evidence type="ECO:0008006" key="6">
    <source>
        <dbReference type="Google" id="ProtNLM"/>
    </source>
</evidence>
<reference evidence="4 5" key="1">
    <citation type="submission" date="2018-08" db="EMBL/GenBank/DDBJ databases">
        <title>A genome reference for cultivated species of the human gut microbiota.</title>
        <authorList>
            <person name="Zou Y."/>
            <person name="Xue W."/>
            <person name="Luo G."/>
        </authorList>
    </citation>
    <scope>NUCLEOTIDE SEQUENCE [LARGE SCALE GENOMIC DNA]</scope>
    <source>
        <strain evidence="4 5">AF42-9</strain>
    </source>
</reference>
<dbReference type="SUPFAM" id="SSF48452">
    <property type="entry name" value="TPR-like"/>
    <property type="match status" value="3"/>
</dbReference>
<gene>
    <name evidence="4" type="ORF">DW060_04965</name>
</gene>
<keyword evidence="2" id="KW-0802">TPR repeat</keyword>
<evidence type="ECO:0000256" key="3">
    <source>
        <dbReference type="SAM" id="SignalP"/>
    </source>
</evidence>
<keyword evidence="3" id="KW-0732">Signal</keyword>
<dbReference type="InterPro" id="IPR011990">
    <property type="entry name" value="TPR-like_helical_dom_sf"/>
</dbReference>
<dbReference type="OrthoDB" id="691989at2"/>
<evidence type="ECO:0000256" key="1">
    <source>
        <dbReference type="ARBA" id="ARBA00022737"/>
    </source>
</evidence>
<proteinExistence type="predicted"/>